<dbReference type="RefSeq" id="WP_060149663.1">
    <property type="nucleotide sequence ID" value="NZ_CABVPM010000043.1"/>
</dbReference>
<dbReference type="Pfam" id="PF07690">
    <property type="entry name" value="MFS_1"/>
    <property type="match status" value="1"/>
</dbReference>
<dbReference type="InterPro" id="IPR050189">
    <property type="entry name" value="MFS_Efflux_Transporters"/>
</dbReference>
<dbReference type="EMBL" id="VZOK01000043">
    <property type="protein sequence ID" value="KAB0635036.1"/>
    <property type="molecule type" value="Genomic_DNA"/>
</dbReference>
<accession>A0A106NU58</accession>
<keyword evidence="5 6" id="KW-0472">Membrane</keyword>
<evidence type="ECO:0000313" key="9">
    <source>
        <dbReference type="EMBL" id="KWA66928.1"/>
    </source>
</evidence>
<feature type="domain" description="Major facilitator superfamily (MFS) profile" evidence="7">
    <location>
        <begin position="14"/>
        <end position="191"/>
    </location>
</feature>
<reference evidence="9 10" key="1">
    <citation type="submission" date="2015-11" db="EMBL/GenBank/DDBJ databases">
        <title>Expanding the genomic diversity of Burkholderia species for the development of highly accurate diagnostics.</title>
        <authorList>
            <person name="Sahl J."/>
            <person name="Keim P."/>
            <person name="Wagner D."/>
        </authorList>
    </citation>
    <scope>NUCLEOTIDE SEQUENCE [LARGE SCALE GENOMIC DNA]</scope>
    <source>
        <strain evidence="9 10">MSMB1960WGS</strain>
    </source>
</reference>
<keyword evidence="4 6" id="KW-1133">Transmembrane helix</keyword>
<feature type="transmembrane region" description="Helical" evidence="6">
    <location>
        <begin position="86"/>
        <end position="104"/>
    </location>
</feature>
<feature type="transmembrane region" description="Helical" evidence="6">
    <location>
        <begin position="143"/>
        <end position="167"/>
    </location>
</feature>
<keyword evidence="2" id="KW-1003">Cell membrane</keyword>
<evidence type="ECO:0000259" key="7">
    <source>
        <dbReference type="PROSITE" id="PS50850"/>
    </source>
</evidence>
<dbReference type="Proteomes" id="UP000473470">
    <property type="component" value="Unassembled WGS sequence"/>
</dbReference>
<dbReference type="SUPFAM" id="SSF103473">
    <property type="entry name" value="MFS general substrate transporter"/>
    <property type="match status" value="1"/>
</dbReference>
<feature type="transmembrane region" description="Helical" evidence="6">
    <location>
        <begin position="20"/>
        <end position="45"/>
    </location>
</feature>
<name>A0A106NU58_9BURK</name>
<dbReference type="AlphaFoldDB" id="A0A106NU58"/>
<sequence length="191" mass="19709">MSTQSVLSAESTPSALRSWLAIVVLGIATFTIVVTEFAPVGLLTLISDDLHQSPSTVGLLVTVYAAIGAVSALGSAVMPSRLPRKPLLLVLMLILVASNAAAMFAHSFSSLMVARIIGSAGHGLFWAMVAALATQIAPPNRMGLATSIVFGGVSIANVIGIPLVNLIGQQHGWRFAFGALAQHPAFAGTRP</sequence>
<dbReference type="GeneID" id="93052582"/>
<organism evidence="9">
    <name type="scientific">Burkholderia stagnalis</name>
    <dbReference type="NCBI Taxonomy" id="1503054"/>
    <lineage>
        <taxon>Bacteria</taxon>
        <taxon>Pseudomonadati</taxon>
        <taxon>Pseudomonadota</taxon>
        <taxon>Betaproteobacteria</taxon>
        <taxon>Burkholderiales</taxon>
        <taxon>Burkholderiaceae</taxon>
        <taxon>Burkholderia</taxon>
        <taxon>Burkholderia cepacia complex</taxon>
    </lineage>
</organism>
<dbReference type="Proteomes" id="UP000068603">
    <property type="component" value="Unassembled WGS sequence"/>
</dbReference>
<evidence type="ECO:0000256" key="1">
    <source>
        <dbReference type="ARBA" id="ARBA00004651"/>
    </source>
</evidence>
<dbReference type="InterPro" id="IPR011701">
    <property type="entry name" value="MFS"/>
</dbReference>
<evidence type="ECO:0000313" key="8">
    <source>
        <dbReference type="EMBL" id="KAB0635036.1"/>
    </source>
</evidence>
<comment type="subcellular location">
    <subcellularLocation>
        <location evidence="1">Cell membrane</location>
        <topology evidence="1">Multi-pass membrane protein</topology>
    </subcellularLocation>
</comment>
<proteinExistence type="predicted"/>
<evidence type="ECO:0000313" key="10">
    <source>
        <dbReference type="Proteomes" id="UP000068603"/>
    </source>
</evidence>
<dbReference type="Gene3D" id="1.20.1250.20">
    <property type="entry name" value="MFS general substrate transporter like domains"/>
    <property type="match status" value="1"/>
</dbReference>
<dbReference type="PANTHER" id="PTHR43124">
    <property type="entry name" value="PURINE EFFLUX PUMP PBUE"/>
    <property type="match status" value="1"/>
</dbReference>
<dbReference type="GO" id="GO:0005886">
    <property type="term" value="C:plasma membrane"/>
    <property type="evidence" value="ECO:0007669"/>
    <property type="project" value="UniProtKB-SubCell"/>
</dbReference>
<evidence type="ECO:0000256" key="6">
    <source>
        <dbReference type="SAM" id="Phobius"/>
    </source>
</evidence>
<gene>
    <name evidence="8" type="ORF">F7R25_24300</name>
    <name evidence="9" type="ORF">WT44_04405</name>
</gene>
<feature type="transmembrane region" description="Helical" evidence="6">
    <location>
        <begin position="57"/>
        <end position="80"/>
    </location>
</feature>
<feature type="transmembrane region" description="Helical" evidence="6">
    <location>
        <begin position="116"/>
        <end position="137"/>
    </location>
</feature>
<evidence type="ECO:0000256" key="3">
    <source>
        <dbReference type="ARBA" id="ARBA00022692"/>
    </source>
</evidence>
<evidence type="ECO:0000313" key="11">
    <source>
        <dbReference type="Proteomes" id="UP000473470"/>
    </source>
</evidence>
<dbReference type="InterPro" id="IPR020846">
    <property type="entry name" value="MFS_dom"/>
</dbReference>
<keyword evidence="3 6" id="KW-0812">Transmembrane</keyword>
<evidence type="ECO:0000256" key="5">
    <source>
        <dbReference type="ARBA" id="ARBA00023136"/>
    </source>
</evidence>
<protein>
    <submittedName>
        <fullName evidence="8">MFS transporter</fullName>
    </submittedName>
</protein>
<dbReference type="STRING" id="1503054.WT74_14095"/>
<evidence type="ECO:0000256" key="4">
    <source>
        <dbReference type="ARBA" id="ARBA00022989"/>
    </source>
</evidence>
<dbReference type="PANTHER" id="PTHR43124:SF3">
    <property type="entry name" value="CHLORAMPHENICOL EFFLUX PUMP RV0191"/>
    <property type="match status" value="1"/>
</dbReference>
<comment type="caution">
    <text evidence="9">The sequence shown here is derived from an EMBL/GenBank/DDBJ whole genome shotgun (WGS) entry which is preliminary data.</text>
</comment>
<reference evidence="8 11" key="2">
    <citation type="submission" date="2019-09" db="EMBL/GenBank/DDBJ databases">
        <title>Draft genome sequences of 48 bacterial type strains from the CCUG.</title>
        <authorList>
            <person name="Tunovic T."/>
            <person name="Pineiro-Iglesias B."/>
            <person name="Unosson C."/>
            <person name="Inganas E."/>
            <person name="Ohlen M."/>
            <person name="Cardew S."/>
            <person name="Jensie-Markopoulos S."/>
            <person name="Salva-Serra F."/>
            <person name="Jaen-Luchoro D."/>
            <person name="Karlsson R."/>
            <person name="Svensson-Stadler L."/>
            <person name="Chun J."/>
            <person name="Moore E."/>
        </authorList>
    </citation>
    <scope>NUCLEOTIDE SEQUENCE [LARGE SCALE GENOMIC DNA]</scope>
    <source>
        <strain evidence="8 11">CCUG 65686</strain>
    </source>
</reference>
<dbReference type="PROSITE" id="PS50850">
    <property type="entry name" value="MFS"/>
    <property type="match status" value="1"/>
</dbReference>
<dbReference type="GO" id="GO:0022857">
    <property type="term" value="F:transmembrane transporter activity"/>
    <property type="evidence" value="ECO:0007669"/>
    <property type="project" value="InterPro"/>
</dbReference>
<dbReference type="EMBL" id="LPHB01000018">
    <property type="protein sequence ID" value="KWA66928.1"/>
    <property type="molecule type" value="Genomic_DNA"/>
</dbReference>
<evidence type="ECO:0000256" key="2">
    <source>
        <dbReference type="ARBA" id="ARBA00022475"/>
    </source>
</evidence>
<dbReference type="InterPro" id="IPR036259">
    <property type="entry name" value="MFS_trans_sf"/>
</dbReference>